<dbReference type="RefSeq" id="XP_024666271.1">
    <property type="nucleotide sequence ID" value="XM_024810503.1"/>
</dbReference>
<evidence type="ECO:0000256" key="2">
    <source>
        <dbReference type="SAM" id="MobiDB-lite"/>
    </source>
</evidence>
<keyword evidence="1" id="KW-0479">Metal-binding</keyword>
<feature type="compositionally biased region" description="Low complexity" evidence="2">
    <location>
        <begin position="25"/>
        <end position="37"/>
    </location>
</feature>
<keyword evidence="1" id="KW-0862">Zinc</keyword>
<dbReference type="Gene3D" id="3.40.50.410">
    <property type="entry name" value="von Willebrand factor, type A domain"/>
    <property type="match status" value="1"/>
</dbReference>
<dbReference type="Proteomes" id="UP000238350">
    <property type="component" value="Unassembled WGS sequence"/>
</dbReference>
<reference evidence="4 5" key="1">
    <citation type="submission" date="2017-04" db="EMBL/GenBank/DDBJ databases">
        <title>Genome sequencing of [Candida] sorbophila.</title>
        <authorList>
            <person name="Ahn J.O."/>
        </authorList>
    </citation>
    <scope>NUCLEOTIDE SEQUENCE [LARGE SCALE GENOMIC DNA]</scope>
    <source>
        <strain evidence="4 5">DS02</strain>
    </source>
</reference>
<dbReference type="InterPro" id="IPR036465">
    <property type="entry name" value="vWFA_dom_sf"/>
</dbReference>
<gene>
    <name evidence="4" type="ORF">B9G98_03946</name>
</gene>
<evidence type="ECO:0000259" key="3">
    <source>
        <dbReference type="PROSITE" id="PS50089"/>
    </source>
</evidence>
<dbReference type="AlphaFoldDB" id="A0A2T0FMW3"/>
<evidence type="ECO:0000256" key="1">
    <source>
        <dbReference type="PROSITE-ProRule" id="PRU00175"/>
    </source>
</evidence>
<proteinExistence type="predicted"/>
<dbReference type="GeneID" id="36517694"/>
<evidence type="ECO:0000313" key="4">
    <source>
        <dbReference type="EMBL" id="PRT56326.1"/>
    </source>
</evidence>
<dbReference type="SUPFAM" id="SSF53300">
    <property type="entry name" value="vWA-like"/>
    <property type="match status" value="1"/>
</dbReference>
<dbReference type="STRING" id="45607.A0A2T0FMW3"/>
<sequence>MSGLYPTAHEKDSPRSHRLRRLFKSSTSDTPLTPTTPEGQRGSYFVNNSLEKLHGCEIVSPPDDLTSTPLNWKKETGRQQHHYQLEDFRSISSTSSYYSTQNLVRTNFRESYCAVCDFPLVYTLSNEHTIELDCGHRAHQECYSNMITQAVSELQCLHCENSRYKLNVTNERDDICYGVANQQPHTPPLRSTKTLEPAFSPSLNSSDLCSYYTSLYAPFQTRNHLALEASITPAYETISDETKKIVCLAKLKVPVHSDSDYDYRSSAADINYGRTFTEELSKVSFHGKLLASVPKGKLRLLDVLYVTYRNNMWVRCYAYLFSKLMIICRVDMQGNQTVQFILSVKDIEQVQLEDLEKGKALCLITLSKALPELFLSTEDEGVLYKWRLALYNPEYEFPLAPRPNGDRDFIQNYVLMREPQVPLDLVFCISLSDVADSVKTRRVVQAIQKLHSTMSSFDRLGIVFFGHSLLKSFPLSRKVCGNWDAITEELVSLTSSKIESSFDYTDLLACCESLLSSYCSTRSFASVIVVSDLKDASFSYVPWTFIKAGTPISTFDISTSNSNILSNISSKTGGRYVLLENVNGLIGPMEELLKFEKMHRLKNNVVSIHPSDDVQILSVISLACMKLGRATMKRVAEDDLSNDIDHSDSRRKTVQIELGNLKAGQAYTFFVELSLDSMKGAFNKALAVKTITKEEEVITTTNLNAGARTQSLHLFNMQWDTNETLSPEPISDYSVMKSSTVKITSSYEFAADINIEVLYYKVCLKIADLLSELSFSTPRDSRVGVFGSIESCLKDAEATISSSYASFKNGDNAYSDALASLIVATKGTISYYNERLASLDRLGQLASLVTDTTWCLRTRRSYTILTPLHVHFHEAKVR</sequence>
<dbReference type="PROSITE" id="PS50089">
    <property type="entry name" value="ZF_RING_2"/>
    <property type="match status" value="1"/>
</dbReference>
<comment type="caution">
    <text evidence="4">The sequence shown here is derived from an EMBL/GenBank/DDBJ whole genome shotgun (WGS) entry which is preliminary data.</text>
</comment>
<organism evidence="4 5">
    <name type="scientific">Wickerhamiella sorbophila</name>
    <dbReference type="NCBI Taxonomy" id="45607"/>
    <lineage>
        <taxon>Eukaryota</taxon>
        <taxon>Fungi</taxon>
        <taxon>Dikarya</taxon>
        <taxon>Ascomycota</taxon>
        <taxon>Saccharomycotina</taxon>
        <taxon>Dipodascomycetes</taxon>
        <taxon>Dipodascales</taxon>
        <taxon>Trichomonascaceae</taxon>
        <taxon>Wickerhamiella</taxon>
    </lineage>
</organism>
<protein>
    <recommendedName>
        <fullName evidence="3">RING-type domain-containing protein</fullName>
    </recommendedName>
</protein>
<feature type="region of interest" description="Disordered" evidence="2">
    <location>
        <begin position="1"/>
        <end position="42"/>
    </location>
</feature>
<feature type="domain" description="RING-type" evidence="3">
    <location>
        <begin position="113"/>
        <end position="160"/>
    </location>
</feature>
<evidence type="ECO:0000313" key="5">
    <source>
        <dbReference type="Proteomes" id="UP000238350"/>
    </source>
</evidence>
<keyword evidence="1" id="KW-0863">Zinc-finger</keyword>
<name>A0A2T0FMW3_9ASCO</name>
<keyword evidence="5" id="KW-1185">Reference proteome</keyword>
<dbReference type="EMBL" id="NDIQ01000022">
    <property type="protein sequence ID" value="PRT56326.1"/>
    <property type="molecule type" value="Genomic_DNA"/>
</dbReference>
<accession>A0A2T0FMW3</accession>
<dbReference type="GO" id="GO:0008270">
    <property type="term" value="F:zinc ion binding"/>
    <property type="evidence" value="ECO:0007669"/>
    <property type="project" value="UniProtKB-KW"/>
</dbReference>
<dbReference type="InterPro" id="IPR001841">
    <property type="entry name" value="Znf_RING"/>
</dbReference>